<evidence type="ECO:0000259" key="3">
    <source>
        <dbReference type="Pfam" id="PF07859"/>
    </source>
</evidence>
<dbReference type="Pfam" id="PF07859">
    <property type="entry name" value="Abhydrolase_3"/>
    <property type="match status" value="1"/>
</dbReference>
<dbReference type="PANTHER" id="PTHR48081">
    <property type="entry name" value="AB HYDROLASE SUPERFAMILY PROTEIN C4A8.06C"/>
    <property type="match status" value="1"/>
</dbReference>
<dbReference type="Proteomes" id="UP000321638">
    <property type="component" value="Unassembled WGS sequence"/>
</dbReference>
<dbReference type="PANTHER" id="PTHR48081:SF8">
    <property type="entry name" value="ALPHA_BETA HYDROLASE FOLD-3 DOMAIN-CONTAINING PROTEIN-RELATED"/>
    <property type="match status" value="1"/>
</dbReference>
<name>A0A5C8P8Z0_9HYPH</name>
<dbReference type="InterPro" id="IPR050300">
    <property type="entry name" value="GDXG_lipolytic_enzyme"/>
</dbReference>
<dbReference type="AlphaFoldDB" id="A0A5C8P8Z0"/>
<keyword evidence="5" id="KW-1185">Reference proteome</keyword>
<evidence type="ECO:0000313" key="4">
    <source>
        <dbReference type="EMBL" id="TXL70252.1"/>
    </source>
</evidence>
<reference evidence="4 5" key="1">
    <citation type="submission" date="2019-06" db="EMBL/GenBank/DDBJ databases">
        <title>New taxonomy in bacterial strain CC-CFT640, isolated from vineyard.</title>
        <authorList>
            <person name="Lin S.-Y."/>
            <person name="Tsai C.-F."/>
            <person name="Young C.-C."/>
        </authorList>
    </citation>
    <scope>NUCLEOTIDE SEQUENCE [LARGE SCALE GENOMIC DNA]</scope>
    <source>
        <strain evidence="4 5">CC-CFT640</strain>
    </source>
</reference>
<comment type="similarity">
    <text evidence="1">Belongs to the 'GDXG' lipolytic enzyme family.</text>
</comment>
<dbReference type="OrthoDB" id="9806180at2"/>
<dbReference type="EMBL" id="VDUZ01000063">
    <property type="protein sequence ID" value="TXL70252.1"/>
    <property type="molecule type" value="Genomic_DNA"/>
</dbReference>
<evidence type="ECO:0000313" key="5">
    <source>
        <dbReference type="Proteomes" id="UP000321638"/>
    </source>
</evidence>
<protein>
    <submittedName>
        <fullName evidence="4">Alpha/beta hydrolase</fullName>
    </submittedName>
</protein>
<dbReference type="RefSeq" id="WP_147851767.1">
    <property type="nucleotide sequence ID" value="NZ_VDUZ01000063.1"/>
</dbReference>
<dbReference type="InterPro" id="IPR013094">
    <property type="entry name" value="AB_hydrolase_3"/>
</dbReference>
<evidence type="ECO:0000256" key="1">
    <source>
        <dbReference type="ARBA" id="ARBA00010515"/>
    </source>
</evidence>
<dbReference type="FunFam" id="3.40.50.1820:FF:000089">
    <property type="entry name" value="Alpha/beta hydrolase"/>
    <property type="match status" value="1"/>
</dbReference>
<gene>
    <name evidence="4" type="ORF">FHP25_35575</name>
</gene>
<dbReference type="Gene3D" id="3.40.50.1820">
    <property type="entry name" value="alpha/beta hydrolase"/>
    <property type="match status" value="1"/>
</dbReference>
<comment type="caution">
    <text evidence="4">The sequence shown here is derived from an EMBL/GenBank/DDBJ whole genome shotgun (WGS) entry which is preliminary data.</text>
</comment>
<sequence>MLDSPALAALLRSRAALLALRAPLSWVNVATGAPIVIDGQTLDARTQWLLTVFEKSKRPEIHGLPLRDARTQFDTYMKALSASLLPMGMGDPPIGEIVDRTIPGPAGALPIRLYRPADAAASRLPAILFLHGGSWTLGSLDAYDLPCRFLASTAGCLVMAVDYRLAPEHRFPAAVEDSLAAWRWLAANAEAIGALPKRLVVAGDAAGGTLAAVVAQQTRGEATPPALQLLLYPILDLAMSTRSYELFGEGFLTTRRSMEWTRAQYLDDPLDVDDPRVSPLRADDLGGLPPALIYTAGFDIVRDEGAIYAEKLRAAGVRVVYRNFDSLIHGFVGMRGALQAAARAMDDVVAGLRHELAQLG</sequence>
<proteinExistence type="inferred from homology"/>
<keyword evidence="2 4" id="KW-0378">Hydrolase</keyword>
<feature type="domain" description="Alpha/beta hydrolase fold-3" evidence="3">
    <location>
        <begin position="127"/>
        <end position="332"/>
    </location>
</feature>
<dbReference type="SUPFAM" id="SSF53474">
    <property type="entry name" value="alpha/beta-Hydrolases"/>
    <property type="match status" value="1"/>
</dbReference>
<organism evidence="4 5">
    <name type="scientific">Vineibacter terrae</name>
    <dbReference type="NCBI Taxonomy" id="2586908"/>
    <lineage>
        <taxon>Bacteria</taxon>
        <taxon>Pseudomonadati</taxon>
        <taxon>Pseudomonadota</taxon>
        <taxon>Alphaproteobacteria</taxon>
        <taxon>Hyphomicrobiales</taxon>
        <taxon>Vineibacter</taxon>
    </lineage>
</organism>
<evidence type="ECO:0000256" key="2">
    <source>
        <dbReference type="ARBA" id="ARBA00022801"/>
    </source>
</evidence>
<accession>A0A5C8P8Z0</accession>
<dbReference type="InterPro" id="IPR029058">
    <property type="entry name" value="AB_hydrolase_fold"/>
</dbReference>
<dbReference type="GO" id="GO:0016787">
    <property type="term" value="F:hydrolase activity"/>
    <property type="evidence" value="ECO:0007669"/>
    <property type="project" value="UniProtKB-KW"/>
</dbReference>